<dbReference type="Proteomes" id="UP000322876">
    <property type="component" value="Unassembled WGS sequence"/>
</dbReference>
<reference evidence="6 7" key="1">
    <citation type="submission" date="2019-06" db="EMBL/GenBank/DDBJ databases">
        <title>Genomic insights into carbon and energy metabolism of Deferribacter autotrophicus revealed new metabolic traits in the phylum Deferribacteres.</title>
        <authorList>
            <person name="Slobodkin A.I."/>
            <person name="Slobodkina G.B."/>
            <person name="Allioux M."/>
            <person name="Alain K."/>
            <person name="Jebbar M."/>
            <person name="Shadrin V."/>
            <person name="Kublanov I.V."/>
            <person name="Toshchakov S.V."/>
            <person name="Bonch-Osmolovskaya E.A."/>
        </authorList>
    </citation>
    <scope>NUCLEOTIDE SEQUENCE [LARGE SCALE GENOMIC DNA]</scope>
    <source>
        <strain evidence="6 7">SL50</strain>
    </source>
</reference>
<evidence type="ECO:0000259" key="5">
    <source>
        <dbReference type="Pfam" id="PF01048"/>
    </source>
</evidence>
<feature type="binding site" evidence="4">
    <location>
        <begin position="206"/>
        <end position="208"/>
    </location>
    <ligand>
        <name>substrate</name>
    </ligand>
</feature>
<comment type="function">
    <text evidence="4">Catalyzes the reversible phosphorylation of S-methyl-5'-thioinosine (MTI) to hypoxanthine and 5-methylthioribose-1-phosphate. Involved in the breakdown of S-methyl-5'-thioadenosine (MTA), a major by-product of polyamine biosynthesis. Catabolism of (MTA) occurs via deamination to MTI and phosphorolysis to hypoxanthine.</text>
</comment>
<feature type="site" description="Important for substrate specificity" evidence="4">
    <location>
        <position position="218"/>
    </location>
</feature>
<dbReference type="HAMAP" id="MF_01963">
    <property type="entry name" value="MTAP"/>
    <property type="match status" value="1"/>
</dbReference>
<dbReference type="GO" id="GO:0006166">
    <property type="term" value="P:purine ribonucleoside salvage"/>
    <property type="evidence" value="ECO:0007669"/>
    <property type="project" value="UniProtKB-UniRule"/>
</dbReference>
<dbReference type="PANTHER" id="PTHR42679">
    <property type="entry name" value="S-METHYL-5'-THIOADENOSINE PHOSPHORYLASE"/>
    <property type="match status" value="1"/>
</dbReference>
<comment type="caution">
    <text evidence="6">The sequence shown here is derived from an EMBL/GenBank/DDBJ whole genome shotgun (WGS) entry which is preliminary data.</text>
</comment>
<dbReference type="RefSeq" id="WP_149265930.1">
    <property type="nucleotide sequence ID" value="NZ_VFJB01000004.1"/>
</dbReference>
<dbReference type="PANTHER" id="PTHR42679:SF2">
    <property type="entry name" value="S-METHYL-5'-THIOADENOSINE PHOSPHORYLASE"/>
    <property type="match status" value="1"/>
</dbReference>
<gene>
    <name evidence="6" type="primary">mtnP</name>
    <name evidence="6" type="ORF">FHQ18_04220</name>
</gene>
<evidence type="ECO:0000256" key="3">
    <source>
        <dbReference type="ARBA" id="ARBA00022726"/>
    </source>
</evidence>
<accession>A0A5A8F8B8</accession>
<comment type="pathway">
    <text evidence="4">Purine metabolism; purine nucleoside salvage.</text>
</comment>
<keyword evidence="3 4" id="KW-0660">Purine salvage</keyword>
<dbReference type="InterPro" id="IPR010044">
    <property type="entry name" value="MTAP"/>
</dbReference>
<dbReference type="Pfam" id="PF01048">
    <property type="entry name" value="PNP_UDP_1"/>
    <property type="match status" value="1"/>
</dbReference>
<dbReference type="UniPathway" id="UPA00606"/>
<keyword evidence="2 4" id="KW-0808">Transferase</keyword>
<dbReference type="EC" id="2.4.2.44" evidence="4"/>
<dbReference type="FunFam" id="3.40.50.1580:FF:000012">
    <property type="entry name" value="Probable 6-oxopurine nucleoside phosphorylase"/>
    <property type="match status" value="1"/>
</dbReference>
<dbReference type="Gene3D" id="3.40.50.1580">
    <property type="entry name" value="Nucleoside phosphorylase domain"/>
    <property type="match status" value="1"/>
</dbReference>
<comment type="catalytic activity">
    <reaction evidence="4">
        <text>S-methyl-5'-thioinosine + phosphate = 5-(methylsulfanyl)-alpha-D-ribose 1-phosphate + hypoxanthine</text>
        <dbReference type="Rhea" id="RHEA:30643"/>
        <dbReference type="ChEBI" id="CHEBI:17368"/>
        <dbReference type="ChEBI" id="CHEBI:43474"/>
        <dbReference type="ChEBI" id="CHEBI:48595"/>
        <dbReference type="ChEBI" id="CHEBI:58533"/>
        <dbReference type="EC" id="2.4.2.44"/>
    </reaction>
</comment>
<feature type="binding site" evidence="4">
    <location>
        <position position="183"/>
    </location>
    <ligand>
        <name>phosphate</name>
        <dbReference type="ChEBI" id="CHEBI:43474"/>
    </ligand>
</feature>
<sequence length="263" mass="29971">MKIGIIGGSGLYEIDGFEFVEDIELVNRYGKPTDKYKKFYFEGCEFYFLNRHGHGHKIPPHKVNYRANIYGFKELGVEHIIAFTAVGGINRLLKPGDILIPDNAIDFTSGRESTYYDEEEIYHIDFTNPFCPELRNVLAKSVISVKERFYEKGTYICTNGPRLETAAEIRAFWNLGADIVGMTLFPECVLARELEICYANVSVVTNFAAGTTTEKLTVNEVLEVMKQNNEKIKLIVKNITKNLKLIKNECECKRALKDTKISK</sequence>
<comment type="subunit">
    <text evidence="4">Homotrimer.</text>
</comment>
<dbReference type="AlphaFoldDB" id="A0A5A8F8B8"/>
<keyword evidence="1 4" id="KW-0328">Glycosyltransferase</keyword>
<dbReference type="GO" id="GO:0019509">
    <property type="term" value="P:L-methionine salvage from methylthioadenosine"/>
    <property type="evidence" value="ECO:0007669"/>
    <property type="project" value="TreeGrafter"/>
</dbReference>
<evidence type="ECO:0000256" key="4">
    <source>
        <dbReference type="HAMAP-Rule" id="MF_01963"/>
    </source>
</evidence>
<dbReference type="GO" id="GO:0017061">
    <property type="term" value="F:S-methyl-5-thioadenosine phosphorylase activity"/>
    <property type="evidence" value="ECO:0007669"/>
    <property type="project" value="InterPro"/>
</dbReference>
<protein>
    <recommendedName>
        <fullName evidence="4">Probable S-methyl-5'-thioinosine phosphorylase</fullName>
        <ecNumber evidence="4">2.4.2.44</ecNumber>
    </recommendedName>
    <alternativeName>
        <fullName evidence="4">5'-methylthioinosine phosphorylase</fullName>
        <shortName evidence="4">MTI phosphorylase</shortName>
        <shortName evidence="4">MTIP</shortName>
    </alternativeName>
</protein>
<feature type="binding site" evidence="4">
    <location>
        <begin position="84"/>
        <end position="85"/>
    </location>
    <ligand>
        <name>phosphate</name>
        <dbReference type="ChEBI" id="CHEBI:43474"/>
    </ligand>
</feature>
<organism evidence="6 7">
    <name type="scientific">Deferribacter autotrophicus</name>
    <dbReference type="NCBI Taxonomy" id="500465"/>
    <lineage>
        <taxon>Bacteria</taxon>
        <taxon>Pseudomonadati</taxon>
        <taxon>Deferribacterota</taxon>
        <taxon>Deferribacteres</taxon>
        <taxon>Deferribacterales</taxon>
        <taxon>Deferribacteraceae</taxon>
        <taxon>Deferribacter</taxon>
    </lineage>
</organism>
<dbReference type="NCBIfam" id="NF006599">
    <property type="entry name" value="PRK09136.1"/>
    <property type="match status" value="1"/>
</dbReference>
<evidence type="ECO:0000256" key="1">
    <source>
        <dbReference type="ARBA" id="ARBA00022676"/>
    </source>
</evidence>
<feature type="binding site" evidence="4">
    <location>
        <position position="9"/>
    </location>
    <ligand>
        <name>phosphate</name>
        <dbReference type="ChEBI" id="CHEBI:43474"/>
    </ligand>
</feature>
<comment type="similarity">
    <text evidence="4">Belongs to the PNP/MTAP phosphorylase family. MTAP subfamily.</text>
</comment>
<dbReference type="EMBL" id="VFJB01000004">
    <property type="protein sequence ID" value="KAA0258373.1"/>
    <property type="molecule type" value="Genomic_DNA"/>
</dbReference>
<evidence type="ECO:0000256" key="2">
    <source>
        <dbReference type="ARBA" id="ARBA00022679"/>
    </source>
</evidence>
<evidence type="ECO:0000313" key="7">
    <source>
        <dbReference type="Proteomes" id="UP000322876"/>
    </source>
</evidence>
<dbReference type="OrthoDB" id="1523230at2"/>
<feature type="binding site" evidence="4">
    <location>
        <begin position="51"/>
        <end position="52"/>
    </location>
    <ligand>
        <name>phosphate</name>
        <dbReference type="ChEBI" id="CHEBI:43474"/>
    </ligand>
</feature>
<dbReference type="GO" id="GO:0005829">
    <property type="term" value="C:cytosol"/>
    <property type="evidence" value="ECO:0007669"/>
    <property type="project" value="TreeGrafter"/>
</dbReference>
<name>A0A5A8F8B8_9BACT</name>
<comment type="miscellaneous">
    <text evidence="4">Although this enzyme belongs to the family of MTA phosphorylases based on sequence homology, it has been shown that conserved amino acid substitutions in the substrate binding pocket convert the substrate specificity of this enzyme from 6-aminopurines to 6-oxopurines.</text>
</comment>
<feature type="site" description="Important for substrate specificity" evidence="4">
    <location>
        <position position="164"/>
    </location>
</feature>
<dbReference type="NCBIfam" id="TIGR01694">
    <property type="entry name" value="MTAP"/>
    <property type="match status" value="1"/>
</dbReference>
<dbReference type="InterPro" id="IPR035994">
    <property type="entry name" value="Nucleoside_phosphorylase_sf"/>
</dbReference>
<evidence type="ECO:0000313" key="6">
    <source>
        <dbReference type="EMBL" id="KAA0258373.1"/>
    </source>
</evidence>
<feature type="binding site" evidence="4">
    <location>
        <position position="182"/>
    </location>
    <ligand>
        <name>substrate</name>
    </ligand>
</feature>
<keyword evidence="7" id="KW-1185">Reference proteome</keyword>
<dbReference type="InterPro" id="IPR000845">
    <property type="entry name" value="Nucleoside_phosphorylase_d"/>
</dbReference>
<proteinExistence type="inferred from homology"/>
<feature type="domain" description="Nucleoside phosphorylase" evidence="5">
    <location>
        <begin position="2"/>
        <end position="239"/>
    </location>
</feature>
<dbReference type="SUPFAM" id="SSF53167">
    <property type="entry name" value="Purine and uridine phosphorylases"/>
    <property type="match status" value="1"/>
</dbReference>
<dbReference type="CDD" id="cd09010">
    <property type="entry name" value="MTAP_SsMTAPII_like_MTIP"/>
    <property type="match status" value="1"/>
</dbReference>